<comment type="caution">
    <text evidence="1">The sequence shown here is derived from an EMBL/GenBank/DDBJ whole genome shotgun (WGS) entry which is preliminary data.</text>
</comment>
<accession>A0ABQ7V915</accession>
<dbReference type="EMBL" id="JAIVGD010000013">
    <property type="protein sequence ID" value="KAH0760575.1"/>
    <property type="molecule type" value="Genomic_DNA"/>
</dbReference>
<evidence type="ECO:0000313" key="1">
    <source>
        <dbReference type="EMBL" id="KAH0760575.1"/>
    </source>
</evidence>
<gene>
    <name evidence="1" type="ORF">KY290_016648</name>
</gene>
<evidence type="ECO:0008006" key="3">
    <source>
        <dbReference type="Google" id="ProtNLM"/>
    </source>
</evidence>
<organism evidence="1 2">
    <name type="scientific">Solanum tuberosum</name>
    <name type="common">Potato</name>
    <dbReference type="NCBI Taxonomy" id="4113"/>
    <lineage>
        <taxon>Eukaryota</taxon>
        <taxon>Viridiplantae</taxon>
        <taxon>Streptophyta</taxon>
        <taxon>Embryophyta</taxon>
        <taxon>Tracheophyta</taxon>
        <taxon>Spermatophyta</taxon>
        <taxon>Magnoliopsida</taxon>
        <taxon>eudicotyledons</taxon>
        <taxon>Gunneridae</taxon>
        <taxon>Pentapetalae</taxon>
        <taxon>asterids</taxon>
        <taxon>lamiids</taxon>
        <taxon>Solanales</taxon>
        <taxon>Solanaceae</taxon>
        <taxon>Solanoideae</taxon>
        <taxon>Solaneae</taxon>
        <taxon>Solanum</taxon>
    </lineage>
</organism>
<dbReference type="Proteomes" id="UP000826656">
    <property type="component" value="Unassembled WGS sequence"/>
</dbReference>
<reference evidence="1 2" key="1">
    <citation type="journal article" date="2021" name="bioRxiv">
        <title>Chromosome-scale and haplotype-resolved genome assembly of a tetraploid potato cultivar.</title>
        <authorList>
            <person name="Sun H."/>
            <person name="Jiao W.-B."/>
            <person name="Krause K."/>
            <person name="Campoy J.A."/>
            <person name="Goel M."/>
            <person name="Folz-Donahue K."/>
            <person name="Kukat C."/>
            <person name="Huettel B."/>
            <person name="Schneeberger K."/>
        </authorList>
    </citation>
    <scope>NUCLEOTIDE SEQUENCE [LARGE SCALE GENOMIC DNA]</scope>
    <source>
        <strain evidence="1">SolTubOtavaFocal</strain>
        <tissue evidence="1">Leaves</tissue>
    </source>
</reference>
<dbReference type="PANTHER" id="PTHR33116:SF66">
    <property type="entry name" value="REVERSE TRANSCRIPTASE ZINC-BINDING DOMAIN-CONTAINING PROTEIN"/>
    <property type="match status" value="1"/>
</dbReference>
<evidence type="ECO:0000313" key="2">
    <source>
        <dbReference type="Proteomes" id="UP000826656"/>
    </source>
</evidence>
<protein>
    <recommendedName>
        <fullName evidence="3">Reverse transcriptase</fullName>
    </recommendedName>
</protein>
<sequence>MAGRIISWTAKKLSYAGRVQLLRSVLFGIQAYWAQLFSLPTKVIKTIEAYCRSQPCWMVRKIIEAGKLFEPLQLHKKAGQSMTKTIYLQLIGDLERGLPADPKCVLCMNCDEDRDHLFAMSPYGIQVWNILLCWIGQPAITSQTWGHFLDWIIKCGKGKSKYARLFRMVST</sequence>
<dbReference type="PANTHER" id="PTHR33116">
    <property type="entry name" value="REVERSE TRANSCRIPTASE ZINC-BINDING DOMAIN-CONTAINING PROTEIN-RELATED-RELATED"/>
    <property type="match status" value="1"/>
</dbReference>
<name>A0ABQ7V915_SOLTU</name>
<proteinExistence type="predicted"/>
<keyword evidence="2" id="KW-1185">Reference proteome</keyword>